<dbReference type="Proteomes" id="UP001066276">
    <property type="component" value="Chromosome 7"/>
</dbReference>
<proteinExistence type="predicted"/>
<dbReference type="EMBL" id="JANPWB010000011">
    <property type="protein sequence ID" value="KAJ1131558.1"/>
    <property type="molecule type" value="Genomic_DNA"/>
</dbReference>
<dbReference type="AlphaFoldDB" id="A0AAV7PTL1"/>
<protein>
    <submittedName>
        <fullName evidence="1">Uncharacterized protein</fullName>
    </submittedName>
</protein>
<accession>A0AAV7PTL1</accession>
<gene>
    <name evidence="1" type="ORF">NDU88_009893</name>
</gene>
<organism evidence="1 2">
    <name type="scientific">Pleurodeles waltl</name>
    <name type="common">Iberian ribbed newt</name>
    <dbReference type="NCBI Taxonomy" id="8319"/>
    <lineage>
        <taxon>Eukaryota</taxon>
        <taxon>Metazoa</taxon>
        <taxon>Chordata</taxon>
        <taxon>Craniata</taxon>
        <taxon>Vertebrata</taxon>
        <taxon>Euteleostomi</taxon>
        <taxon>Amphibia</taxon>
        <taxon>Batrachia</taxon>
        <taxon>Caudata</taxon>
        <taxon>Salamandroidea</taxon>
        <taxon>Salamandridae</taxon>
        <taxon>Pleurodelinae</taxon>
        <taxon>Pleurodeles</taxon>
    </lineage>
</organism>
<evidence type="ECO:0000313" key="2">
    <source>
        <dbReference type="Proteomes" id="UP001066276"/>
    </source>
</evidence>
<name>A0AAV7PTL1_PLEWA</name>
<keyword evidence="2" id="KW-1185">Reference proteome</keyword>
<sequence>MIVAPDIGLQKCLPAQWGEAWRLPPNFEAPLGVPGCLAVALAWIAPLPRGNRDRPWNRGGAAERRKRWTGLRGELSPGGLVSLAPVGCGAWGAHPGPREWLDLGVSLGPQTSERPEGEGCPRPCSWTGGCGPALSTQVPMRQAA</sequence>
<reference evidence="1" key="1">
    <citation type="journal article" date="2022" name="bioRxiv">
        <title>Sequencing and chromosome-scale assembly of the giantPleurodeles waltlgenome.</title>
        <authorList>
            <person name="Brown T."/>
            <person name="Elewa A."/>
            <person name="Iarovenko S."/>
            <person name="Subramanian E."/>
            <person name="Araus A.J."/>
            <person name="Petzold A."/>
            <person name="Susuki M."/>
            <person name="Suzuki K.-i.T."/>
            <person name="Hayashi T."/>
            <person name="Toyoda A."/>
            <person name="Oliveira C."/>
            <person name="Osipova E."/>
            <person name="Leigh N.D."/>
            <person name="Simon A."/>
            <person name="Yun M.H."/>
        </authorList>
    </citation>
    <scope>NUCLEOTIDE SEQUENCE</scope>
    <source>
        <strain evidence="1">20211129_DDA</strain>
        <tissue evidence="1">Liver</tissue>
    </source>
</reference>
<evidence type="ECO:0000313" key="1">
    <source>
        <dbReference type="EMBL" id="KAJ1131558.1"/>
    </source>
</evidence>
<comment type="caution">
    <text evidence="1">The sequence shown here is derived from an EMBL/GenBank/DDBJ whole genome shotgun (WGS) entry which is preliminary data.</text>
</comment>